<evidence type="ECO:0000259" key="7">
    <source>
        <dbReference type="Pfam" id="PF08543"/>
    </source>
</evidence>
<dbReference type="NCBIfam" id="TIGR00687">
    <property type="entry name" value="pyridox_kin"/>
    <property type="match status" value="1"/>
</dbReference>
<keyword evidence="4" id="KW-0547">Nucleotide-binding</keyword>
<dbReference type="GO" id="GO:0009443">
    <property type="term" value="P:pyridoxal 5'-phosphate salvage"/>
    <property type="evidence" value="ECO:0007669"/>
    <property type="project" value="InterPro"/>
</dbReference>
<dbReference type="RefSeq" id="XP_003672591.1">
    <property type="nucleotide sequence ID" value="XM_003672543.1"/>
</dbReference>
<dbReference type="KEGG" id="ndi:NDAI_0K01570"/>
<dbReference type="HOGENOM" id="CLU_046496_1_0_1"/>
<comment type="similarity">
    <text evidence="1">Belongs to the pyridoxine kinase family.</text>
</comment>
<evidence type="ECO:0000256" key="2">
    <source>
        <dbReference type="ARBA" id="ARBA00012104"/>
    </source>
</evidence>
<dbReference type="InterPro" id="IPR013749">
    <property type="entry name" value="PM/HMP-P_kinase-1"/>
</dbReference>
<dbReference type="CDD" id="cd01173">
    <property type="entry name" value="pyridoxal_pyridoxamine_kinase"/>
    <property type="match status" value="1"/>
</dbReference>
<dbReference type="OMA" id="FEMETLT"/>
<dbReference type="GO" id="GO:0008478">
    <property type="term" value="F:pyridoxal kinase activity"/>
    <property type="evidence" value="ECO:0007669"/>
    <property type="project" value="UniProtKB-EC"/>
</dbReference>
<evidence type="ECO:0000256" key="5">
    <source>
        <dbReference type="ARBA" id="ARBA00022777"/>
    </source>
</evidence>
<dbReference type="OrthoDB" id="2104723at2759"/>
<reference evidence="8 9" key="1">
    <citation type="journal article" date="2011" name="Proc. Natl. Acad. Sci. U.S.A.">
        <title>Evolutionary erosion of yeast sex chromosomes by mating-type switching accidents.</title>
        <authorList>
            <person name="Gordon J.L."/>
            <person name="Armisen D."/>
            <person name="Proux-Wera E."/>
            <person name="Oheigeartaigh S.S."/>
            <person name="Byrne K.P."/>
            <person name="Wolfe K.H."/>
        </authorList>
    </citation>
    <scope>NUCLEOTIDE SEQUENCE [LARGE SCALE GENOMIC DNA]</scope>
    <source>
        <strain evidence="9">ATCC 10597 / BCRC 20456 / CBS 421 / NBRC 0211 / NRRL Y-12639</strain>
    </source>
</reference>
<dbReference type="PANTHER" id="PTHR10534:SF12">
    <property type="entry name" value="PYRIDOXAL KINASE BUD17-RELATED"/>
    <property type="match status" value="1"/>
</dbReference>
<keyword evidence="3" id="KW-0808">Transferase</keyword>
<dbReference type="GO" id="GO:0005829">
    <property type="term" value="C:cytosol"/>
    <property type="evidence" value="ECO:0007669"/>
    <property type="project" value="TreeGrafter"/>
</dbReference>
<dbReference type="SUPFAM" id="SSF53613">
    <property type="entry name" value="Ribokinase-like"/>
    <property type="match status" value="1"/>
</dbReference>
<dbReference type="PANTHER" id="PTHR10534">
    <property type="entry name" value="PYRIDOXAL KINASE"/>
    <property type="match status" value="1"/>
</dbReference>
<evidence type="ECO:0000313" key="9">
    <source>
        <dbReference type="Proteomes" id="UP000000689"/>
    </source>
</evidence>
<dbReference type="InterPro" id="IPR029056">
    <property type="entry name" value="Ribokinase-like"/>
</dbReference>
<keyword evidence="6" id="KW-0067">ATP-binding</keyword>
<gene>
    <name evidence="8" type="primary">NDAI0K01570</name>
    <name evidence="8" type="ordered locus">NDAI_0K01570</name>
</gene>
<keyword evidence="9" id="KW-1185">Reference proteome</keyword>
<dbReference type="AlphaFoldDB" id="G0WHT7"/>
<dbReference type="Proteomes" id="UP000000689">
    <property type="component" value="Chromosome 11"/>
</dbReference>
<dbReference type="GO" id="GO:0005524">
    <property type="term" value="F:ATP binding"/>
    <property type="evidence" value="ECO:0007669"/>
    <property type="project" value="UniProtKB-KW"/>
</dbReference>
<dbReference type="eggNOG" id="KOG2599">
    <property type="taxonomic scope" value="Eukaryota"/>
</dbReference>
<keyword evidence="5" id="KW-0418">Kinase</keyword>
<name>G0WHT7_NAUDC</name>
<protein>
    <recommendedName>
        <fullName evidence="2">pyridoxal kinase</fullName>
        <ecNumber evidence="2">2.7.1.35</ecNumber>
    </recommendedName>
</protein>
<evidence type="ECO:0000256" key="3">
    <source>
        <dbReference type="ARBA" id="ARBA00022679"/>
    </source>
</evidence>
<organism evidence="8 9">
    <name type="scientific">Naumovozyma dairenensis (strain ATCC 10597 / BCRC 20456 / CBS 421 / NBRC 0211 / NRRL Y-12639)</name>
    <name type="common">Saccharomyces dairenensis</name>
    <dbReference type="NCBI Taxonomy" id="1071378"/>
    <lineage>
        <taxon>Eukaryota</taxon>
        <taxon>Fungi</taxon>
        <taxon>Dikarya</taxon>
        <taxon>Ascomycota</taxon>
        <taxon>Saccharomycotina</taxon>
        <taxon>Saccharomycetes</taxon>
        <taxon>Saccharomycetales</taxon>
        <taxon>Saccharomycetaceae</taxon>
        <taxon>Naumovozyma</taxon>
    </lineage>
</organism>
<dbReference type="EC" id="2.7.1.35" evidence="2"/>
<dbReference type="EMBL" id="HE580277">
    <property type="protein sequence ID" value="CCD27348.1"/>
    <property type="molecule type" value="Genomic_DNA"/>
</dbReference>
<dbReference type="InterPro" id="IPR004625">
    <property type="entry name" value="PyrdxlKinase"/>
</dbReference>
<dbReference type="Pfam" id="PF08543">
    <property type="entry name" value="Phos_pyr_kin"/>
    <property type="match status" value="1"/>
</dbReference>
<dbReference type="GeneID" id="11497715"/>
<dbReference type="Gene3D" id="3.40.1190.20">
    <property type="match status" value="1"/>
</dbReference>
<sequence>MTGPSKKLLSIQSHVIHGYVGNKAATFPLQYNGWDVDALNTVQFSNHPGYDSFNGYKYGSQELYDIVSRGLLNGLKIRYDVLLTGYLPCVASLNNLNEIANQMKQMNPDLKWIMDPVLGDNGRLYVPEENIPAYTEILRRNQLYLVTPNHFEMETLTGCKINSLSSLKVSFHRFHELYPKAERIVVTSIDLSVGENEVGDQNPFYLVACCDTTTTRGTGSDEIEIYFYQVPKIHAQFSGSGDLFTALLLNALLNMSSIITLSAATSQVIWTVNQILERTYKLSLAEEEQEHNDKRINNNINKKKIIKDLKLIQCKDLFNKFPNREIETLAAKLLD</sequence>
<evidence type="ECO:0000256" key="4">
    <source>
        <dbReference type="ARBA" id="ARBA00022741"/>
    </source>
</evidence>
<feature type="domain" description="Pyridoxamine kinase/Phosphomethylpyrimidine kinase" evidence="7">
    <location>
        <begin position="94"/>
        <end position="219"/>
    </location>
</feature>
<accession>G0WHT7</accession>
<evidence type="ECO:0000256" key="1">
    <source>
        <dbReference type="ARBA" id="ARBA00008805"/>
    </source>
</evidence>
<evidence type="ECO:0000256" key="6">
    <source>
        <dbReference type="ARBA" id="ARBA00022840"/>
    </source>
</evidence>
<dbReference type="STRING" id="1071378.G0WHT7"/>
<evidence type="ECO:0000313" key="8">
    <source>
        <dbReference type="EMBL" id="CCD27348.1"/>
    </source>
</evidence>
<proteinExistence type="inferred from homology"/>